<dbReference type="Gene3D" id="3.30.40.10">
    <property type="entry name" value="Zinc/RING finger domain, C3HC4 (zinc finger)"/>
    <property type="match status" value="1"/>
</dbReference>
<dbReference type="GO" id="GO:0031145">
    <property type="term" value="P:anaphase-promoting complex-dependent catabolic process"/>
    <property type="evidence" value="ECO:0007669"/>
    <property type="project" value="InterPro"/>
</dbReference>
<dbReference type="Pfam" id="PF12861">
    <property type="entry name" value="zf-ANAPC11"/>
    <property type="match status" value="1"/>
</dbReference>
<dbReference type="PROSITE" id="PS50089">
    <property type="entry name" value="ZF_RING_2"/>
    <property type="match status" value="1"/>
</dbReference>
<evidence type="ECO:0000256" key="5">
    <source>
        <dbReference type="ARBA" id="ARBA00022618"/>
    </source>
</evidence>
<dbReference type="PaxDb" id="55529-EKX37890"/>
<evidence type="ECO:0000256" key="11">
    <source>
        <dbReference type="ARBA" id="ARBA00023242"/>
    </source>
</evidence>
<name>L1IPZ5_GUITC</name>
<comment type="subcellular location">
    <subcellularLocation>
        <location evidence="1">Nucleus</location>
    </subcellularLocation>
</comment>
<reference evidence="15 17" key="1">
    <citation type="journal article" date="2012" name="Nature">
        <title>Algal genomes reveal evolutionary mosaicism and the fate of nucleomorphs.</title>
        <authorList>
            <consortium name="DOE Joint Genome Institute"/>
            <person name="Curtis B.A."/>
            <person name="Tanifuji G."/>
            <person name="Burki F."/>
            <person name="Gruber A."/>
            <person name="Irimia M."/>
            <person name="Maruyama S."/>
            <person name="Arias M.C."/>
            <person name="Ball S.G."/>
            <person name="Gile G.H."/>
            <person name="Hirakawa Y."/>
            <person name="Hopkins J.F."/>
            <person name="Kuo A."/>
            <person name="Rensing S.A."/>
            <person name="Schmutz J."/>
            <person name="Symeonidi A."/>
            <person name="Elias M."/>
            <person name="Eveleigh R.J."/>
            <person name="Herman E.K."/>
            <person name="Klute M.J."/>
            <person name="Nakayama T."/>
            <person name="Obornik M."/>
            <person name="Reyes-Prieto A."/>
            <person name="Armbrust E.V."/>
            <person name="Aves S.J."/>
            <person name="Beiko R.G."/>
            <person name="Coutinho P."/>
            <person name="Dacks J.B."/>
            <person name="Durnford D.G."/>
            <person name="Fast N.M."/>
            <person name="Green B.R."/>
            <person name="Grisdale C.J."/>
            <person name="Hempel F."/>
            <person name="Henrissat B."/>
            <person name="Hoppner M.P."/>
            <person name="Ishida K."/>
            <person name="Kim E."/>
            <person name="Koreny L."/>
            <person name="Kroth P.G."/>
            <person name="Liu Y."/>
            <person name="Malik S.B."/>
            <person name="Maier U.G."/>
            <person name="McRose D."/>
            <person name="Mock T."/>
            <person name="Neilson J.A."/>
            <person name="Onodera N.T."/>
            <person name="Poole A.M."/>
            <person name="Pritham E.J."/>
            <person name="Richards T.A."/>
            <person name="Rocap G."/>
            <person name="Roy S.W."/>
            <person name="Sarai C."/>
            <person name="Schaack S."/>
            <person name="Shirato S."/>
            <person name="Slamovits C.H."/>
            <person name="Spencer D.F."/>
            <person name="Suzuki S."/>
            <person name="Worden A.Z."/>
            <person name="Zauner S."/>
            <person name="Barry K."/>
            <person name="Bell C."/>
            <person name="Bharti A.K."/>
            <person name="Crow J.A."/>
            <person name="Grimwood J."/>
            <person name="Kramer R."/>
            <person name="Lindquist E."/>
            <person name="Lucas S."/>
            <person name="Salamov A."/>
            <person name="McFadden G.I."/>
            <person name="Lane C.E."/>
            <person name="Keeling P.J."/>
            <person name="Gray M.W."/>
            <person name="Grigoriev I.V."/>
            <person name="Archibald J.M."/>
        </authorList>
    </citation>
    <scope>NUCLEOTIDE SEQUENCE</scope>
    <source>
        <strain evidence="15 17">CCMP2712</strain>
    </source>
</reference>
<evidence type="ECO:0000256" key="3">
    <source>
        <dbReference type="ARBA" id="ARBA00009273"/>
    </source>
</evidence>
<dbReference type="SUPFAM" id="SSF57850">
    <property type="entry name" value="RING/U-box"/>
    <property type="match status" value="1"/>
</dbReference>
<evidence type="ECO:0000313" key="15">
    <source>
        <dbReference type="EMBL" id="EKX37890.1"/>
    </source>
</evidence>
<sequence>MRVQVEGWHAVGTWTWNAEDDACGICRLAFDGCCPDCRIPGDDCPIVWGECSHPFHMHCIVKWIGVQGNNVQRCPMCRREWQFKSS</sequence>
<feature type="domain" description="RING-type" evidence="14">
    <location>
        <begin position="34"/>
        <end position="78"/>
    </location>
</feature>
<dbReference type="CDD" id="cd16456">
    <property type="entry name" value="RING-H2_APC11"/>
    <property type="match status" value="1"/>
</dbReference>
<comment type="similarity">
    <text evidence="3">Belongs to the RING-box family.</text>
</comment>
<keyword evidence="6" id="KW-0479">Metal-binding</keyword>
<dbReference type="eggNOG" id="KOG1493">
    <property type="taxonomic scope" value="Eukaryota"/>
</dbReference>
<dbReference type="GO" id="GO:0008270">
    <property type="term" value="F:zinc ion binding"/>
    <property type="evidence" value="ECO:0007669"/>
    <property type="project" value="UniProtKB-KW"/>
</dbReference>
<evidence type="ECO:0000256" key="12">
    <source>
        <dbReference type="ARBA" id="ARBA00023306"/>
    </source>
</evidence>
<dbReference type="OrthoDB" id="1681166at2759"/>
<evidence type="ECO:0000256" key="1">
    <source>
        <dbReference type="ARBA" id="ARBA00004123"/>
    </source>
</evidence>
<evidence type="ECO:0000256" key="6">
    <source>
        <dbReference type="ARBA" id="ARBA00022723"/>
    </source>
</evidence>
<dbReference type="AlphaFoldDB" id="L1IPZ5"/>
<dbReference type="EnsemblProtists" id="EKX37890">
    <property type="protein sequence ID" value="EKX37890"/>
    <property type="gene ID" value="GUITHDRAFT_77645"/>
</dbReference>
<keyword evidence="17" id="KW-1185">Reference proteome</keyword>
<evidence type="ECO:0000313" key="17">
    <source>
        <dbReference type="Proteomes" id="UP000011087"/>
    </source>
</evidence>
<evidence type="ECO:0000259" key="14">
    <source>
        <dbReference type="PROSITE" id="PS50089"/>
    </source>
</evidence>
<keyword evidence="9" id="KW-0833">Ubl conjugation pathway</keyword>
<evidence type="ECO:0000256" key="9">
    <source>
        <dbReference type="ARBA" id="ARBA00022786"/>
    </source>
</evidence>
<keyword evidence="5" id="KW-0132">Cell division</keyword>
<keyword evidence="10" id="KW-0862">Zinc</keyword>
<dbReference type="STRING" id="905079.L1IPZ5"/>
<dbReference type="InterPro" id="IPR001841">
    <property type="entry name" value="Znf_RING"/>
</dbReference>
<dbReference type="GeneID" id="17294650"/>
<keyword evidence="11" id="KW-0539">Nucleus</keyword>
<dbReference type="Proteomes" id="UP000011087">
    <property type="component" value="Unassembled WGS sequence"/>
</dbReference>
<dbReference type="EMBL" id="JH993053">
    <property type="protein sequence ID" value="EKX37890.1"/>
    <property type="molecule type" value="Genomic_DNA"/>
</dbReference>
<dbReference type="GO" id="GO:0051301">
    <property type="term" value="P:cell division"/>
    <property type="evidence" value="ECO:0007669"/>
    <property type="project" value="UniProtKB-KW"/>
</dbReference>
<proteinExistence type="inferred from homology"/>
<dbReference type="InterPro" id="IPR051031">
    <property type="entry name" value="RING-box_E3_Ubiquitin_Ligase"/>
</dbReference>
<keyword evidence="7 13" id="KW-0863">Zinc-finger</keyword>
<dbReference type="PANTHER" id="PTHR11210">
    <property type="entry name" value="RING BOX"/>
    <property type="match status" value="1"/>
</dbReference>
<dbReference type="RefSeq" id="XP_005824870.1">
    <property type="nucleotide sequence ID" value="XM_005824813.1"/>
</dbReference>
<reference evidence="17" key="2">
    <citation type="submission" date="2012-11" db="EMBL/GenBank/DDBJ databases">
        <authorList>
            <person name="Kuo A."/>
            <person name="Curtis B.A."/>
            <person name="Tanifuji G."/>
            <person name="Burki F."/>
            <person name="Gruber A."/>
            <person name="Irimia M."/>
            <person name="Maruyama S."/>
            <person name="Arias M.C."/>
            <person name="Ball S.G."/>
            <person name="Gile G.H."/>
            <person name="Hirakawa Y."/>
            <person name="Hopkins J.F."/>
            <person name="Rensing S.A."/>
            <person name="Schmutz J."/>
            <person name="Symeonidi A."/>
            <person name="Elias M."/>
            <person name="Eveleigh R.J."/>
            <person name="Herman E.K."/>
            <person name="Klute M.J."/>
            <person name="Nakayama T."/>
            <person name="Obornik M."/>
            <person name="Reyes-Prieto A."/>
            <person name="Armbrust E.V."/>
            <person name="Aves S.J."/>
            <person name="Beiko R.G."/>
            <person name="Coutinho P."/>
            <person name="Dacks J.B."/>
            <person name="Durnford D.G."/>
            <person name="Fast N.M."/>
            <person name="Green B.R."/>
            <person name="Grisdale C."/>
            <person name="Hempe F."/>
            <person name="Henrissat B."/>
            <person name="Hoppner M.P."/>
            <person name="Ishida K.-I."/>
            <person name="Kim E."/>
            <person name="Koreny L."/>
            <person name="Kroth P.G."/>
            <person name="Liu Y."/>
            <person name="Malik S.-B."/>
            <person name="Maier U.G."/>
            <person name="McRose D."/>
            <person name="Mock T."/>
            <person name="Neilson J.A."/>
            <person name="Onodera N.T."/>
            <person name="Poole A.M."/>
            <person name="Pritham E.J."/>
            <person name="Richards T.A."/>
            <person name="Rocap G."/>
            <person name="Roy S.W."/>
            <person name="Sarai C."/>
            <person name="Schaack S."/>
            <person name="Shirato S."/>
            <person name="Slamovits C.H."/>
            <person name="Spencer D.F."/>
            <person name="Suzuki S."/>
            <person name="Worden A.Z."/>
            <person name="Zauner S."/>
            <person name="Barry K."/>
            <person name="Bell C."/>
            <person name="Bharti A.K."/>
            <person name="Crow J.A."/>
            <person name="Grimwood J."/>
            <person name="Kramer R."/>
            <person name="Lindquist E."/>
            <person name="Lucas S."/>
            <person name="Salamov A."/>
            <person name="McFadden G.I."/>
            <person name="Lane C.E."/>
            <person name="Keeling P.J."/>
            <person name="Gray M.W."/>
            <person name="Grigoriev I.V."/>
            <person name="Archibald J.M."/>
        </authorList>
    </citation>
    <scope>NUCLEOTIDE SEQUENCE</scope>
    <source>
        <strain evidence="17">CCMP2712</strain>
    </source>
</reference>
<evidence type="ECO:0000256" key="8">
    <source>
        <dbReference type="ARBA" id="ARBA00022776"/>
    </source>
</evidence>
<dbReference type="KEGG" id="gtt:GUITHDRAFT_77645"/>
<dbReference type="FunFam" id="3.30.40.10:FF:000111">
    <property type="entry name" value="Anaphase-promoting complex subunit 11"/>
    <property type="match status" value="1"/>
</dbReference>
<dbReference type="InterPro" id="IPR013083">
    <property type="entry name" value="Znf_RING/FYVE/PHD"/>
</dbReference>
<dbReference type="InterPro" id="IPR024991">
    <property type="entry name" value="RING-H2_APC11"/>
</dbReference>
<organism evidence="15">
    <name type="scientific">Guillardia theta (strain CCMP2712)</name>
    <name type="common">Cryptophyte</name>
    <dbReference type="NCBI Taxonomy" id="905079"/>
    <lineage>
        <taxon>Eukaryota</taxon>
        <taxon>Cryptophyceae</taxon>
        <taxon>Pyrenomonadales</taxon>
        <taxon>Geminigeraceae</taxon>
        <taxon>Guillardia</taxon>
    </lineage>
</organism>
<keyword evidence="12" id="KW-0131">Cell cycle</keyword>
<evidence type="ECO:0000256" key="13">
    <source>
        <dbReference type="PROSITE-ProRule" id="PRU00175"/>
    </source>
</evidence>
<evidence type="ECO:0000256" key="4">
    <source>
        <dbReference type="ARBA" id="ARBA00013928"/>
    </source>
</evidence>
<reference evidence="16" key="3">
    <citation type="submission" date="2016-03" db="UniProtKB">
        <authorList>
            <consortium name="EnsemblProtists"/>
        </authorList>
    </citation>
    <scope>IDENTIFICATION</scope>
</reference>
<dbReference type="HOGENOM" id="CLU_115512_0_2_1"/>
<gene>
    <name evidence="15" type="ORF">GUITHDRAFT_77645</name>
</gene>
<dbReference type="GO" id="GO:0061630">
    <property type="term" value="F:ubiquitin protein ligase activity"/>
    <property type="evidence" value="ECO:0007669"/>
    <property type="project" value="InterPro"/>
</dbReference>
<accession>L1IPZ5</accession>
<dbReference type="GO" id="GO:0097602">
    <property type="term" value="F:cullin family protein binding"/>
    <property type="evidence" value="ECO:0007669"/>
    <property type="project" value="InterPro"/>
</dbReference>
<dbReference type="OMA" id="QWRWDTG"/>
<dbReference type="GO" id="GO:0005680">
    <property type="term" value="C:anaphase-promoting complex"/>
    <property type="evidence" value="ECO:0007669"/>
    <property type="project" value="InterPro"/>
</dbReference>
<comment type="pathway">
    <text evidence="2">Protein modification; protein ubiquitination.</text>
</comment>
<protein>
    <recommendedName>
        <fullName evidence="4">Anaphase-promoting complex subunit 11</fullName>
    </recommendedName>
</protein>
<evidence type="ECO:0000313" key="16">
    <source>
        <dbReference type="EnsemblProtists" id="EKX37890"/>
    </source>
</evidence>
<evidence type="ECO:0000256" key="7">
    <source>
        <dbReference type="ARBA" id="ARBA00022771"/>
    </source>
</evidence>
<evidence type="ECO:0000256" key="10">
    <source>
        <dbReference type="ARBA" id="ARBA00022833"/>
    </source>
</evidence>
<keyword evidence="8" id="KW-0498">Mitosis</keyword>
<evidence type="ECO:0000256" key="2">
    <source>
        <dbReference type="ARBA" id="ARBA00004906"/>
    </source>
</evidence>